<gene>
    <name evidence="1" type="ORF">TPAB3V08_LOCUS7105</name>
</gene>
<evidence type="ECO:0000313" key="1">
    <source>
        <dbReference type="EMBL" id="CAG2060147.1"/>
    </source>
</evidence>
<dbReference type="Proteomes" id="UP001153148">
    <property type="component" value="Unassembled WGS sequence"/>
</dbReference>
<reference evidence="1" key="1">
    <citation type="submission" date="2021-03" db="EMBL/GenBank/DDBJ databases">
        <authorList>
            <person name="Tran Van P."/>
        </authorList>
    </citation>
    <scope>NUCLEOTIDE SEQUENCE</scope>
</reference>
<keyword evidence="2" id="KW-1185">Reference proteome</keyword>
<evidence type="ECO:0000313" key="2">
    <source>
        <dbReference type="Proteomes" id="UP001153148"/>
    </source>
</evidence>
<accession>A0ABN7NWK4</accession>
<comment type="caution">
    <text evidence="1">The sequence shown here is derived from an EMBL/GenBank/DDBJ whole genome shotgun (WGS) entry which is preliminary data.</text>
</comment>
<proteinExistence type="predicted"/>
<name>A0ABN7NWK4_TIMPD</name>
<dbReference type="EMBL" id="CAJPIN010011522">
    <property type="protein sequence ID" value="CAG2060147.1"/>
    <property type="molecule type" value="Genomic_DNA"/>
</dbReference>
<protein>
    <submittedName>
        <fullName evidence="1">Uncharacterized protein</fullName>
    </submittedName>
</protein>
<organism evidence="1 2">
    <name type="scientific">Timema podura</name>
    <name type="common">Walking stick</name>
    <dbReference type="NCBI Taxonomy" id="61482"/>
    <lineage>
        <taxon>Eukaryota</taxon>
        <taxon>Metazoa</taxon>
        <taxon>Ecdysozoa</taxon>
        <taxon>Arthropoda</taxon>
        <taxon>Hexapoda</taxon>
        <taxon>Insecta</taxon>
        <taxon>Pterygota</taxon>
        <taxon>Neoptera</taxon>
        <taxon>Polyneoptera</taxon>
        <taxon>Phasmatodea</taxon>
        <taxon>Timematodea</taxon>
        <taxon>Timematoidea</taxon>
        <taxon>Timematidae</taxon>
        <taxon>Timema</taxon>
    </lineage>
</organism>
<sequence length="44" mass="4834">MNRGIGRPALHLTSAGLPTNTLGRCCSTSRLFWSTLLHSCFQEV</sequence>